<keyword evidence="2" id="KW-1133">Transmembrane helix</keyword>
<feature type="region of interest" description="Disordered" evidence="1">
    <location>
        <begin position="68"/>
        <end position="111"/>
    </location>
</feature>
<keyword evidence="2" id="KW-0812">Transmembrane</keyword>
<proteinExistence type="predicted"/>
<accession>A0A2K9NGB1</accession>
<dbReference type="RefSeq" id="WP_102113689.1">
    <property type="nucleotide sequence ID" value="NZ_BMGN01000006.1"/>
</dbReference>
<dbReference type="KEGG" id="ncb:C0V82_17150"/>
<keyword evidence="4" id="KW-1185">Reference proteome</keyword>
<name>A0A2K9NGB1_9PROT</name>
<reference evidence="3 4" key="1">
    <citation type="submission" date="2017-12" db="EMBL/GenBank/DDBJ databases">
        <title>Genomes of bacteria within cyanobacterial aggregates.</title>
        <authorList>
            <person name="Cai H."/>
        </authorList>
    </citation>
    <scope>NUCLEOTIDE SEQUENCE [LARGE SCALE GENOMIC DNA]</scope>
    <source>
        <strain evidence="3 4">TH16</strain>
    </source>
</reference>
<feature type="compositionally biased region" description="Basic and acidic residues" evidence="1">
    <location>
        <begin position="68"/>
        <end position="77"/>
    </location>
</feature>
<dbReference type="Proteomes" id="UP000234752">
    <property type="component" value="Chromosome eg_2"/>
</dbReference>
<protein>
    <submittedName>
        <fullName evidence="3">Uncharacterized protein</fullName>
    </submittedName>
</protein>
<dbReference type="EMBL" id="CP025612">
    <property type="protein sequence ID" value="AUN32139.1"/>
    <property type="molecule type" value="Genomic_DNA"/>
</dbReference>
<feature type="transmembrane region" description="Helical" evidence="2">
    <location>
        <begin position="119"/>
        <end position="137"/>
    </location>
</feature>
<evidence type="ECO:0000256" key="1">
    <source>
        <dbReference type="SAM" id="MobiDB-lite"/>
    </source>
</evidence>
<keyword evidence="2" id="KW-0472">Membrane</keyword>
<organism evidence="3 4">
    <name type="scientific">Niveispirillum cyanobacteriorum</name>
    <dbReference type="NCBI Taxonomy" id="1612173"/>
    <lineage>
        <taxon>Bacteria</taxon>
        <taxon>Pseudomonadati</taxon>
        <taxon>Pseudomonadota</taxon>
        <taxon>Alphaproteobacteria</taxon>
        <taxon>Rhodospirillales</taxon>
        <taxon>Azospirillaceae</taxon>
        <taxon>Niveispirillum</taxon>
    </lineage>
</organism>
<dbReference type="AlphaFoldDB" id="A0A2K9NGB1"/>
<evidence type="ECO:0000313" key="4">
    <source>
        <dbReference type="Proteomes" id="UP000234752"/>
    </source>
</evidence>
<evidence type="ECO:0000313" key="3">
    <source>
        <dbReference type="EMBL" id="AUN32139.1"/>
    </source>
</evidence>
<dbReference type="OrthoDB" id="7304897at2"/>
<gene>
    <name evidence="3" type="ORF">C0V82_17150</name>
</gene>
<sequence length="139" mass="15270">MAERKYAVQRPKGAKWETLSLVDDLGQGKAEFRNAVNLHGAGPVRLIQVDFVSDEALADFDWRLIELHDPRKGDRPKPTVVAGSERAKPKQQPAKGKSTGKARGPAGPDEKVPVPVKTYMLAFLFGAVSLAAWALFYRT</sequence>
<evidence type="ECO:0000256" key="2">
    <source>
        <dbReference type="SAM" id="Phobius"/>
    </source>
</evidence>